<dbReference type="OrthoDB" id="425894at2759"/>
<evidence type="ECO:0000259" key="1">
    <source>
        <dbReference type="Pfam" id="PF00644"/>
    </source>
</evidence>
<dbReference type="Proteomes" id="UP000681722">
    <property type="component" value="Unassembled WGS sequence"/>
</dbReference>
<comment type="caution">
    <text evidence="2">The sequence shown here is derived from an EMBL/GenBank/DDBJ whole genome shotgun (WGS) entry which is preliminary data.</text>
</comment>
<dbReference type="PANTHER" id="PTHR36542">
    <property type="entry name" value="GIG2-LIKE PROTEIN DRED-RELATED"/>
    <property type="match status" value="1"/>
</dbReference>
<dbReference type="Gene3D" id="3.90.228.10">
    <property type="match status" value="1"/>
</dbReference>
<protein>
    <recommendedName>
        <fullName evidence="1">PARP catalytic domain-containing protein</fullName>
    </recommendedName>
</protein>
<evidence type="ECO:0000313" key="3">
    <source>
        <dbReference type="EMBL" id="CAF4402844.1"/>
    </source>
</evidence>
<sequence>MTLCRYGSQYCYKVSDEHHRKYSHTGRKHQSTCRLFHGTKYENAESILQNGLRESPDGRLGKGVYLTTKKWAHRIAAHRGNGINLCVIELEVKLGNVKVLHGQQEDRNGTWSRHDHCDSCRTTHPAWPGLKPEKPFKEIGNFTANGTIQHCNQVLAIGNGMQALATSMAGLGQAFATASAVTL</sequence>
<dbReference type="Proteomes" id="UP000663829">
    <property type="component" value="Unassembled WGS sequence"/>
</dbReference>
<proteinExistence type="predicted"/>
<dbReference type="EMBL" id="CAJNOQ010026029">
    <property type="protein sequence ID" value="CAF1542360.1"/>
    <property type="molecule type" value="Genomic_DNA"/>
</dbReference>
<dbReference type="GO" id="GO:0005737">
    <property type="term" value="C:cytoplasm"/>
    <property type="evidence" value="ECO:0007669"/>
    <property type="project" value="TreeGrafter"/>
</dbReference>
<dbReference type="AlphaFoldDB" id="A0A815WEY9"/>
<evidence type="ECO:0000313" key="4">
    <source>
        <dbReference type="Proteomes" id="UP000663829"/>
    </source>
</evidence>
<organism evidence="2 4">
    <name type="scientific">Didymodactylos carnosus</name>
    <dbReference type="NCBI Taxonomy" id="1234261"/>
    <lineage>
        <taxon>Eukaryota</taxon>
        <taxon>Metazoa</taxon>
        <taxon>Spiralia</taxon>
        <taxon>Gnathifera</taxon>
        <taxon>Rotifera</taxon>
        <taxon>Eurotatoria</taxon>
        <taxon>Bdelloidea</taxon>
        <taxon>Philodinida</taxon>
        <taxon>Philodinidae</taxon>
        <taxon>Didymodactylos</taxon>
    </lineage>
</organism>
<feature type="domain" description="PARP catalytic" evidence="1">
    <location>
        <begin position="19"/>
        <end position="102"/>
    </location>
</feature>
<evidence type="ECO:0000313" key="2">
    <source>
        <dbReference type="EMBL" id="CAF1542360.1"/>
    </source>
</evidence>
<dbReference type="EMBL" id="CAJOBC010091672">
    <property type="protein sequence ID" value="CAF4402844.1"/>
    <property type="molecule type" value="Genomic_DNA"/>
</dbReference>
<name>A0A815WEY9_9BILA</name>
<keyword evidence="4" id="KW-1185">Reference proteome</keyword>
<reference evidence="2" key="1">
    <citation type="submission" date="2021-02" db="EMBL/GenBank/DDBJ databases">
        <authorList>
            <person name="Nowell W R."/>
        </authorList>
    </citation>
    <scope>NUCLEOTIDE SEQUENCE</scope>
</reference>
<gene>
    <name evidence="2" type="ORF">GPM918_LOCUS38707</name>
    <name evidence="3" type="ORF">SRO942_LOCUS39548</name>
</gene>
<dbReference type="SUPFAM" id="SSF56399">
    <property type="entry name" value="ADP-ribosylation"/>
    <property type="match status" value="1"/>
</dbReference>
<dbReference type="Pfam" id="PF00644">
    <property type="entry name" value="PARP"/>
    <property type="match status" value="1"/>
</dbReference>
<accession>A0A815WEY9</accession>
<dbReference type="GO" id="GO:0003950">
    <property type="term" value="F:NAD+ poly-ADP-ribosyltransferase activity"/>
    <property type="evidence" value="ECO:0007669"/>
    <property type="project" value="InterPro"/>
</dbReference>
<dbReference type="InterPro" id="IPR012317">
    <property type="entry name" value="Poly(ADP-ribose)pol_cat_dom"/>
</dbReference>